<reference evidence="5" key="1">
    <citation type="journal article" date="2019" name="Int. J. Syst. Evol. Microbiol.">
        <title>The Global Catalogue of Microorganisms (GCM) 10K type strain sequencing project: providing services to taxonomists for standard genome sequencing and annotation.</title>
        <authorList>
            <consortium name="The Broad Institute Genomics Platform"/>
            <consortium name="The Broad Institute Genome Sequencing Center for Infectious Disease"/>
            <person name="Wu L."/>
            <person name="Ma J."/>
        </authorList>
    </citation>
    <scope>NUCLEOTIDE SEQUENCE [LARGE SCALE GENOMIC DNA]</scope>
    <source>
        <strain evidence="5">JCM 14234</strain>
    </source>
</reference>
<evidence type="ECO:0000259" key="3">
    <source>
        <dbReference type="PROSITE" id="PS50977"/>
    </source>
</evidence>
<evidence type="ECO:0000256" key="2">
    <source>
        <dbReference type="PROSITE-ProRule" id="PRU00335"/>
    </source>
</evidence>
<dbReference type="InterPro" id="IPR009057">
    <property type="entry name" value="Homeodomain-like_sf"/>
</dbReference>
<gene>
    <name evidence="4" type="ORF">GCM10010528_06320</name>
</gene>
<evidence type="ECO:0000313" key="4">
    <source>
        <dbReference type="EMBL" id="GAA3027315.1"/>
    </source>
</evidence>
<dbReference type="PANTHER" id="PTHR30055">
    <property type="entry name" value="HTH-TYPE TRANSCRIPTIONAL REGULATOR RUTR"/>
    <property type="match status" value="1"/>
</dbReference>
<keyword evidence="5" id="KW-1185">Reference proteome</keyword>
<dbReference type="InterPro" id="IPR001647">
    <property type="entry name" value="HTH_TetR"/>
</dbReference>
<dbReference type="PRINTS" id="PR00455">
    <property type="entry name" value="HTHTETR"/>
</dbReference>
<keyword evidence="1 2" id="KW-0238">DNA-binding</keyword>
<dbReference type="RefSeq" id="WP_290704369.1">
    <property type="nucleotide sequence ID" value="NZ_BAAAVS010000011.1"/>
</dbReference>
<dbReference type="InterPro" id="IPR050109">
    <property type="entry name" value="HTH-type_TetR-like_transc_reg"/>
</dbReference>
<feature type="domain" description="HTH tetR-type" evidence="3">
    <location>
        <begin position="5"/>
        <end position="65"/>
    </location>
</feature>
<accession>A0ABP6L1W3</accession>
<dbReference type="SUPFAM" id="SSF46689">
    <property type="entry name" value="Homeodomain-like"/>
    <property type="match status" value="1"/>
</dbReference>
<comment type="caution">
    <text evidence="4">The sequence shown here is derived from an EMBL/GenBank/DDBJ whole genome shotgun (WGS) entry which is preliminary data.</text>
</comment>
<feature type="DNA-binding region" description="H-T-H motif" evidence="2">
    <location>
        <begin position="28"/>
        <end position="47"/>
    </location>
</feature>
<dbReference type="PROSITE" id="PS50977">
    <property type="entry name" value="HTH_TETR_2"/>
    <property type="match status" value="1"/>
</dbReference>
<dbReference type="Proteomes" id="UP001501035">
    <property type="component" value="Unassembled WGS sequence"/>
</dbReference>
<evidence type="ECO:0000313" key="5">
    <source>
        <dbReference type="Proteomes" id="UP001501035"/>
    </source>
</evidence>
<sequence length="187" mass="20164">MPPEAATRERLLASAEELFTTAAYDTVSVRAICTAAQANVAAVHYHFGTKEDLVVALLDDRLVPRWTSALTALTASSTVPDLVDAVLSPFTEIQSEALGRTYLHLLARIVADAPQTRWPAASGGWTSLRQWSGRLPGLDEKAARTRWSLAFDLILTAFGRADRAPLADDELRALRAFVIAGLAAPPV</sequence>
<organism evidence="4 5">
    <name type="scientific">Gordonia defluvii</name>
    <dbReference type="NCBI Taxonomy" id="283718"/>
    <lineage>
        <taxon>Bacteria</taxon>
        <taxon>Bacillati</taxon>
        <taxon>Actinomycetota</taxon>
        <taxon>Actinomycetes</taxon>
        <taxon>Mycobacteriales</taxon>
        <taxon>Gordoniaceae</taxon>
        <taxon>Gordonia</taxon>
    </lineage>
</organism>
<dbReference type="Gene3D" id="1.10.357.10">
    <property type="entry name" value="Tetracycline Repressor, domain 2"/>
    <property type="match status" value="1"/>
</dbReference>
<name>A0ABP6L1W3_9ACTN</name>
<dbReference type="PANTHER" id="PTHR30055:SF235">
    <property type="entry name" value="TRANSCRIPTIONAL REGULATORY PROTEIN"/>
    <property type="match status" value="1"/>
</dbReference>
<dbReference type="EMBL" id="BAAAVS010000011">
    <property type="protein sequence ID" value="GAA3027315.1"/>
    <property type="molecule type" value="Genomic_DNA"/>
</dbReference>
<proteinExistence type="predicted"/>
<evidence type="ECO:0000256" key="1">
    <source>
        <dbReference type="ARBA" id="ARBA00023125"/>
    </source>
</evidence>
<protein>
    <recommendedName>
        <fullName evidence="3">HTH tetR-type domain-containing protein</fullName>
    </recommendedName>
</protein>
<dbReference type="Pfam" id="PF00440">
    <property type="entry name" value="TetR_N"/>
    <property type="match status" value="1"/>
</dbReference>